<feature type="compositionally biased region" description="Polar residues" evidence="1">
    <location>
        <begin position="437"/>
        <end position="446"/>
    </location>
</feature>
<dbReference type="AlphaFoldDB" id="A0AAV0BKE9"/>
<sequence length="546" mass="59881">MDDHQAHSLSFQPILALNIPLGVQQSDPSDMNPQSNVIDLTVDDSSPLENRMIQNLVPGPVEQMEDSDDDIIYTGRNLVPNPDRGINQMNGNSITSQDNSRGAGLTGRIADLTAGIYAGYFSSNFNNPRDNNLQQGPSVIRIRDSPPLQVRRSNPAIGPRFGGGGRFSAGQFSGLITSGVNGIRDLAAGARYRLATSGETFQEMFATFNRNNQRNASPFFSINDTEQFVPLEEDNARLFAVLGYPSQISLAKKYEEHDSHPQKIGPGFSKEIVPLDREIFTLDDSPRLRAIKQDSRPICASCDRDLLICQDSTSNGRIGRRPWILNCGHVVDSECLELARTRARVAKKNGRGKARRGSVAAGRRGAKLVESPDALTTPLTSASDSKRRKTGRCQQQKSSSQSQSQSRDLSTISDCAHRRQERARAREAKKMNEKTPESTTHISTKKTTPERSEAKLDCPGEEDEEEISFVEAQNLKGKGKAQDDLMNEKMIILSPVTDKSIALTAITPKPSLRFTWTICPIVGCKGPGGDLLAAVGSKKAPWEMFV</sequence>
<feature type="compositionally biased region" description="Low complexity" evidence="1">
    <location>
        <begin position="394"/>
        <end position="406"/>
    </location>
</feature>
<evidence type="ECO:0000313" key="3">
    <source>
        <dbReference type="Proteomes" id="UP001153365"/>
    </source>
</evidence>
<name>A0AAV0BKE9_PHAPC</name>
<feature type="compositionally biased region" description="Basic and acidic residues" evidence="1">
    <location>
        <begin position="447"/>
        <end position="458"/>
    </location>
</feature>
<dbReference type="EMBL" id="CALTRL010005831">
    <property type="protein sequence ID" value="CAH7687058.1"/>
    <property type="molecule type" value="Genomic_DNA"/>
</dbReference>
<organism evidence="2 3">
    <name type="scientific">Phakopsora pachyrhizi</name>
    <name type="common">Asian soybean rust disease fungus</name>
    <dbReference type="NCBI Taxonomy" id="170000"/>
    <lineage>
        <taxon>Eukaryota</taxon>
        <taxon>Fungi</taxon>
        <taxon>Dikarya</taxon>
        <taxon>Basidiomycota</taxon>
        <taxon>Pucciniomycotina</taxon>
        <taxon>Pucciniomycetes</taxon>
        <taxon>Pucciniales</taxon>
        <taxon>Phakopsoraceae</taxon>
        <taxon>Phakopsora</taxon>
    </lineage>
</organism>
<feature type="compositionally biased region" description="Basic residues" evidence="1">
    <location>
        <begin position="345"/>
        <end position="356"/>
    </location>
</feature>
<feature type="region of interest" description="Disordered" evidence="1">
    <location>
        <begin position="143"/>
        <end position="162"/>
    </location>
</feature>
<evidence type="ECO:0000256" key="1">
    <source>
        <dbReference type="SAM" id="MobiDB-lite"/>
    </source>
</evidence>
<accession>A0AAV0BKE9</accession>
<feature type="region of interest" description="Disordered" evidence="1">
    <location>
        <begin position="345"/>
        <end position="465"/>
    </location>
</feature>
<dbReference type="Proteomes" id="UP001153365">
    <property type="component" value="Unassembled WGS sequence"/>
</dbReference>
<feature type="compositionally biased region" description="Basic and acidic residues" evidence="1">
    <location>
        <begin position="415"/>
        <end position="436"/>
    </location>
</feature>
<reference evidence="2" key="1">
    <citation type="submission" date="2022-06" db="EMBL/GenBank/DDBJ databases">
        <authorList>
            <consortium name="SYNGENTA / RWTH Aachen University"/>
        </authorList>
    </citation>
    <scope>NUCLEOTIDE SEQUENCE</scope>
</reference>
<comment type="caution">
    <text evidence="2">The sequence shown here is derived from an EMBL/GenBank/DDBJ whole genome shotgun (WGS) entry which is preliminary data.</text>
</comment>
<evidence type="ECO:0000313" key="2">
    <source>
        <dbReference type="EMBL" id="CAH7687058.1"/>
    </source>
</evidence>
<keyword evidence="3" id="KW-1185">Reference proteome</keyword>
<gene>
    <name evidence="2" type="ORF">PPACK8108_LOCUS21790</name>
</gene>
<proteinExistence type="predicted"/>
<protein>
    <submittedName>
        <fullName evidence="2">Expressed protein</fullName>
    </submittedName>
</protein>